<keyword evidence="3" id="KW-0274">FAD</keyword>
<dbReference type="InterPro" id="IPR050346">
    <property type="entry name" value="FMO-like"/>
</dbReference>
<keyword evidence="5" id="KW-0560">Oxidoreductase</keyword>
<dbReference type="GO" id="GO:0050661">
    <property type="term" value="F:NADP binding"/>
    <property type="evidence" value="ECO:0007669"/>
    <property type="project" value="InterPro"/>
</dbReference>
<dbReference type="PIRSF" id="PIRSF000332">
    <property type="entry name" value="FMO"/>
    <property type="match status" value="1"/>
</dbReference>
<evidence type="ECO:0000313" key="6">
    <source>
        <dbReference type="EMBL" id="KAF2438196.1"/>
    </source>
</evidence>
<comment type="caution">
    <text evidence="6">The sequence shown here is derived from an EMBL/GenBank/DDBJ whole genome shotgun (WGS) entry which is preliminary data.</text>
</comment>
<evidence type="ECO:0000256" key="5">
    <source>
        <dbReference type="ARBA" id="ARBA00023002"/>
    </source>
</evidence>
<dbReference type="Proteomes" id="UP000799764">
    <property type="component" value="Unassembled WGS sequence"/>
</dbReference>
<dbReference type="PANTHER" id="PTHR23023">
    <property type="entry name" value="DIMETHYLANILINE MONOOXYGENASE"/>
    <property type="match status" value="1"/>
</dbReference>
<comment type="similarity">
    <text evidence="1">Belongs to the FMO family.</text>
</comment>
<evidence type="ECO:0000256" key="4">
    <source>
        <dbReference type="ARBA" id="ARBA00022857"/>
    </source>
</evidence>
<evidence type="ECO:0000256" key="3">
    <source>
        <dbReference type="ARBA" id="ARBA00022827"/>
    </source>
</evidence>
<keyword evidence="4" id="KW-0521">NADP</keyword>
<dbReference type="EMBL" id="MU001513">
    <property type="protein sequence ID" value="KAF2438196.1"/>
    <property type="molecule type" value="Genomic_DNA"/>
</dbReference>
<evidence type="ECO:0000256" key="2">
    <source>
        <dbReference type="ARBA" id="ARBA00022630"/>
    </source>
</evidence>
<dbReference type="Gene3D" id="3.50.50.60">
    <property type="entry name" value="FAD/NAD(P)-binding domain"/>
    <property type="match status" value="1"/>
</dbReference>
<dbReference type="AlphaFoldDB" id="A0A9P4P667"/>
<dbReference type="InterPro" id="IPR020946">
    <property type="entry name" value="Flavin_mOase-like"/>
</dbReference>
<evidence type="ECO:0000313" key="7">
    <source>
        <dbReference type="Proteomes" id="UP000799764"/>
    </source>
</evidence>
<reference evidence="6" key="1">
    <citation type="journal article" date="2020" name="Stud. Mycol.">
        <title>101 Dothideomycetes genomes: a test case for predicting lifestyles and emergence of pathogens.</title>
        <authorList>
            <person name="Haridas S."/>
            <person name="Albert R."/>
            <person name="Binder M."/>
            <person name="Bloem J."/>
            <person name="Labutti K."/>
            <person name="Salamov A."/>
            <person name="Andreopoulos B."/>
            <person name="Baker S."/>
            <person name="Barry K."/>
            <person name="Bills G."/>
            <person name="Bluhm B."/>
            <person name="Cannon C."/>
            <person name="Castanera R."/>
            <person name="Culley D."/>
            <person name="Daum C."/>
            <person name="Ezra D."/>
            <person name="Gonzalez J."/>
            <person name="Henrissat B."/>
            <person name="Kuo A."/>
            <person name="Liang C."/>
            <person name="Lipzen A."/>
            <person name="Lutzoni F."/>
            <person name="Magnuson J."/>
            <person name="Mondo S."/>
            <person name="Nolan M."/>
            <person name="Ohm R."/>
            <person name="Pangilinan J."/>
            <person name="Park H.-J."/>
            <person name="Ramirez L."/>
            <person name="Alfaro M."/>
            <person name="Sun H."/>
            <person name="Tritt A."/>
            <person name="Yoshinaga Y."/>
            <person name="Zwiers L.-H."/>
            <person name="Turgeon B."/>
            <person name="Goodwin S."/>
            <person name="Spatafora J."/>
            <person name="Crous P."/>
            <person name="Grigoriev I."/>
        </authorList>
    </citation>
    <scope>NUCLEOTIDE SEQUENCE</scope>
    <source>
        <strain evidence="6">CBS 690.94</strain>
    </source>
</reference>
<proteinExistence type="inferred from homology"/>
<organism evidence="6 7">
    <name type="scientific">Karstenula rhodostoma CBS 690.94</name>
    <dbReference type="NCBI Taxonomy" id="1392251"/>
    <lineage>
        <taxon>Eukaryota</taxon>
        <taxon>Fungi</taxon>
        <taxon>Dikarya</taxon>
        <taxon>Ascomycota</taxon>
        <taxon>Pezizomycotina</taxon>
        <taxon>Dothideomycetes</taxon>
        <taxon>Pleosporomycetidae</taxon>
        <taxon>Pleosporales</taxon>
        <taxon>Massarineae</taxon>
        <taxon>Didymosphaeriaceae</taxon>
        <taxon>Karstenula</taxon>
    </lineage>
</organism>
<dbReference type="InterPro" id="IPR000960">
    <property type="entry name" value="Flavin_mOase"/>
</dbReference>
<dbReference type="GO" id="GO:0004499">
    <property type="term" value="F:N,N-dimethylaniline monooxygenase activity"/>
    <property type="evidence" value="ECO:0007669"/>
    <property type="project" value="InterPro"/>
</dbReference>
<dbReference type="OrthoDB" id="66881at2759"/>
<dbReference type="Pfam" id="PF00743">
    <property type="entry name" value="FMO-like"/>
    <property type="match status" value="1"/>
</dbReference>
<evidence type="ECO:0000256" key="1">
    <source>
        <dbReference type="ARBA" id="ARBA00009183"/>
    </source>
</evidence>
<gene>
    <name evidence="6" type="ORF">P171DRAFT_526431</name>
</gene>
<dbReference type="PRINTS" id="PR00370">
    <property type="entry name" value="FMOXYGENASE"/>
</dbReference>
<protein>
    <submittedName>
        <fullName evidence="6">FAD/NAD(P)-binding domain-containing protein</fullName>
    </submittedName>
</protein>
<dbReference type="GO" id="GO:0050660">
    <property type="term" value="F:flavin adenine dinucleotide binding"/>
    <property type="evidence" value="ECO:0007669"/>
    <property type="project" value="InterPro"/>
</dbReference>
<name>A0A9P4P667_9PLEO</name>
<keyword evidence="2" id="KW-0285">Flavoprotein</keyword>
<dbReference type="InterPro" id="IPR036188">
    <property type="entry name" value="FAD/NAD-bd_sf"/>
</dbReference>
<sequence>MDNMSFGDTKIAIVGAGPAGIAALKEFRDLGFDVTVFEKRSNVGGVWAWTEDAGSTTALKETKLCNNKYSLVLSDYSLPKDFPWTVSAPELGSYFSSYAKHFDLYRSIHFNKTVTNLKRNHTNQKWQLTFSDAPSNPLSFDKVVWATGGFVKPKSLTFPGQENFKGRILHSSQARNLSAFKDKNVVVLGIGNTAADVANALVQHSAGKIYLSHRRGAKILRPSDAKTGIPSDLELTTGMVPLTWFLQKHCPSVYGRMMDSAIAQNFKDSWGANNPEWGLSQSPSTGDGQHVIVCSQDLVPNIQSGRILSVPGIKSITGASSIDFDDNRTATDIDAIILCIGYDDDMDLVSEAIDRTPVDGAIPPLPSLYMNIFPPAHATSFAHISLTHLLSPQIPGRVLAALALSQIWANRSPLPDAAEMRAWTARHQSWVRARIAKAGPNGNGYQEVDNGEWSRFLHAAAGTGLYEHVG</sequence>
<accession>A0A9P4P667</accession>
<keyword evidence="7" id="KW-1185">Reference proteome</keyword>
<dbReference type="SUPFAM" id="SSF51905">
    <property type="entry name" value="FAD/NAD(P)-binding domain"/>
    <property type="match status" value="1"/>
</dbReference>